<protein>
    <recommendedName>
        <fullName evidence="1">TerB N-terminal domain-containing protein</fullName>
    </recommendedName>
</protein>
<evidence type="ECO:0000259" key="1">
    <source>
        <dbReference type="Pfam" id="PF13208"/>
    </source>
</evidence>
<proteinExistence type="predicted"/>
<dbReference type="Proteomes" id="UP001235030">
    <property type="component" value="Chromosome"/>
</dbReference>
<dbReference type="Pfam" id="PF13208">
    <property type="entry name" value="TerB_N"/>
    <property type="match status" value="1"/>
</dbReference>
<sequence>MGLLSKIGNLINVNNNLSSNKENMFINIPNDIMELLWFKDGKYKNYEDKKAKEDKIESNGITITFSFLSKQEPSLISINNMIKNSQNKDIETPGYYPSYDELTPQQRWIYLNWLKNIDNKIDISYVFLFYYGLERHLLFGDYTKAWNILCRLRKNHKNQSFISYSTNALIATCIIRNRPDLFIQLLEDTEDVDDMYISDLYLLAKYKLYGEIMPKEVMAIASKVGFKNNRYIKNESLVFEDELSNILFERYNKNGIDLRLFDLKKCPEKDITLIANISIDERYTKIPSLLENGEFKTYIHDLLSETHEITKTKLKEIRKSQAYVPSIKPKKREKKEPDKIFKESILFEKIDTNIFDKNEEFYDHYICPYCKEKVEKLPVSKGKCTKCKNDILIKNSIFTGVKIALTKEENELMVNIRNERARRHFIDNIINNLPISAKEVKKVVSKRNITIEEALIEEIEKISVNEKLNNNMGIYRCYIMDRGRIYEKMGNLKEALKLYMLVCYYDLNGATNGGSIGLGYDKNQIFLAPAVIDWIKKITKSLKLSEEDLYNLLNQVIKDKKENEMFINDNVVWKCMYKAIYEDILVRGTYEEILEQLI</sequence>
<keyword evidence="3" id="KW-1185">Reference proteome</keyword>
<evidence type="ECO:0000313" key="2">
    <source>
        <dbReference type="EMBL" id="WMT80804.1"/>
    </source>
</evidence>
<reference evidence="2 3" key="1">
    <citation type="submission" date="2022-07" db="EMBL/GenBank/DDBJ databases">
        <title>Genome sequence of Terrisporobacter mayombei DSM6539.</title>
        <authorList>
            <person name="Boeer T."/>
            <person name="Bengelsdorf F.R."/>
            <person name="Daniel R."/>
            <person name="Poehlein A."/>
        </authorList>
    </citation>
    <scope>NUCLEOTIDE SEQUENCE [LARGE SCALE GENOMIC DNA]</scope>
    <source>
        <strain evidence="2 3">DSM 6539</strain>
    </source>
</reference>
<name>A0ABY9PZK6_9FIRM</name>
<organism evidence="2 3">
    <name type="scientific">Terrisporobacter mayombei</name>
    <dbReference type="NCBI Taxonomy" id="1541"/>
    <lineage>
        <taxon>Bacteria</taxon>
        <taxon>Bacillati</taxon>
        <taxon>Bacillota</taxon>
        <taxon>Clostridia</taxon>
        <taxon>Peptostreptococcales</taxon>
        <taxon>Peptostreptococcaceae</taxon>
        <taxon>Terrisporobacter</taxon>
    </lineage>
</organism>
<dbReference type="InterPro" id="IPR025266">
    <property type="entry name" value="TerB_N"/>
</dbReference>
<dbReference type="EMBL" id="CP101637">
    <property type="protein sequence ID" value="WMT80804.1"/>
    <property type="molecule type" value="Genomic_DNA"/>
</dbReference>
<dbReference type="RefSeq" id="WP_228105028.1">
    <property type="nucleotide sequence ID" value="NZ_CP101637.1"/>
</dbReference>
<accession>A0ABY9PZK6</accession>
<feature type="domain" description="TerB N-terminal" evidence="1">
    <location>
        <begin position="70"/>
        <end position="215"/>
    </location>
</feature>
<gene>
    <name evidence="2" type="ORF">TEMA_11260</name>
</gene>
<evidence type="ECO:0000313" key="3">
    <source>
        <dbReference type="Proteomes" id="UP001235030"/>
    </source>
</evidence>